<evidence type="ECO:0000259" key="3">
    <source>
        <dbReference type="Pfam" id="PF26592"/>
    </source>
</evidence>
<evidence type="ECO:0000259" key="4">
    <source>
        <dbReference type="Pfam" id="PF26593"/>
    </source>
</evidence>
<reference evidence="5" key="1">
    <citation type="journal article" date="2022" name="Syst. Appl. Microbiol.">
        <title>Natronocalculus amylovorans gen. nov., sp. nov., and Natranaeroarchaeum aerophilus sp. nov., dominant culturable amylolytic natronoarchaea from hypersaline soda lakes in southwestern Siberia.</title>
        <authorList>
            <person name="Sorokin D.Y."/>
            <person name="Elcheninov A.G."/>
            <person name="Khizhniak T.V."/>
            <person name="Koenen M."/>
            <person name="Bale N.J."/>
            <person name="Damste J.S.S."/>
            <person name="Kublanov I.V."/>
        </authorList>
    </citation>
    <scope>NUCLEOTIDE SEQUENCE</scope>
    <source>
        <strain evidence="5">AArc-St2</strain>
    </source>
</reference>
<dbReference type="AlphaFoldDB" id="A0AAE3FYR8"/>
<protein>
    <submittedName>
        <fullName evidence="5">Uncharacterized protein</fullName>
    </submittedName>
</protein>
<keyword evidence="2" id="KW-0472">Membrane</keyword>
<keyword evidence="2" id="KW-0812">Transmembrane</keyword>
<keyword evidence="2" id="KW-1133">Transmembrane helix</keyword>
<gene>
    <name evidence="5" type="ORF">AArcSt2_11235</name>
</gene>
<proteinExistence type="predicted"/>
<dbReference type="EMBL" id="JAKRVX010000004">
    <property type="protein sequence ID" value="MCL9817518.1"/>
    <property type="molecule type" value="Genomic_DNA"/>
</dbReference>
<feature type="domain" description="PrgI-like" evidence="3">
    <location>
        <begin position="21"/>
        <end position="97"/>
    </location>
</feature>
<dbReference type="InterPro" id="IPR058596">
    <property type="entry name" value="TraC-like_dom"/>
</dbReference>
<dbReference type="InterPro" id="IPR058597">
    <property type="entry name" value="PrgI-like_dom"/>
</dbReference>
<evidence type="ECO:0000313" key="6">
    <source>
        <dbReference type="Proteomes" id="UP001203207"/>
    </source>
</evidence>
<dbReference type="Proteomes" id="UP001203207">
    <property type="component" value="Unassembled WGS sequence"/>
</dbReference>
<sequence length="373" mass="42380">MTADQNPATRRIMDTIGDTSRIPILNIEEGDVYVLFGFPIAGLVGASLIGIDALTLPLIMIGIAVGVAVVYASPPHLPTTTWLSDSARYYFLRPRMTYNVPRSVRSDLDAKATMNTSGGVVQYTPFRPDERTQDLTQIKRAWPGARTIERTDGSMVTMLEVDPGNMDFAMSDDWANIQSLGESFANNDLDFPLTVYTTTRSFPVEKLTTQIDKRLGDRDVSESPVFRRLLEEYRQERPKELKDTQSIQYYLGVEVAPIEVYQHTRAEPSPLERLTTFPLIGLLFIPFVTRREQLTEAQLRAQLFEELESRCRTVQTELVGKAHGWSSQRLSTVELFVLSMDFWNGEEHQYGDQPNVIRSQPAINHRRREDVDE</sequence>
<evidence type="ECO:0000313" key="5">
    <source>
        <dbReference type="EMBL" id="MCL9817518.1"/>
    </source>
</evidence>
<dbReference type="Pfam" id="PF26593">
    <property type="entry name" value="TraC-like"/>
    <property type="match status" value="1"/>
</dbReference>
<evidence type="ECO:0000256" key="1">
    <source>
        <dbReference type="SAM" id="MobiDB-lite"/>
    </source>
</evidence>
<organism evidence="5 6">
    <name type="scientific">Natronocalculus amylovorans</name>
    <dbReference type="NCBI Taxonomy" id="2917812"/>
    <lineage>
        <taxon>Archaea</taxon>
        <taxon>Methanobacteriati</taxon>
        <taxon>Methanobacteriota</taxon>
        <taxon>Stenosarchaea group</taxon>
        <taxon>Halobacteria</taxon>
        <taxon>Halobacteriales</taxon>
        <taxon>Haloferacaceae</taxon>
        <taxon>Natronocalculus</taxon>
    </lineage>
</organism>
<reference evidence="5" key="2">
    <citation type="submission" date="2022-02" db="EMBL/GenBank/DDBJ databases">
        <authorList>
            <person name="Elcheninov A.G."/>
            <person name="Sorokin D.Y."/>
            <person name="Kublanov I.V."/>
        </authorList>
    </citation>
    <scope>NUCLEOTIDE SEQUENCE</scope>
    <source>
        <strain evidence="5">AArc-St2</strain>
    </source>
</reference>
<evidence type="ECO:0000256" key="2">
    <source>
        <dbReference type="SAM" id="Phobius"/>
    </source>
</evidence>
<feature type="transmembrane region" description="Helical" evidence="2">
    <location>
        <begin position="32"/>
        <end position="51"/>
    </location>
</feature>
<feature type="domain" description="TraC-like" evidence="4">
    <location>
        <begin position="139"/>
        <end position="345"/>
    </location>
</feature>
<accession>A0AAE3FYR8</accession>
<dbReference type="RefSeq" id="WP_250584706.1">
    <property type="nucleotide sequence ID" value="NZ_JAKRVX010000004.1"/>
</dbReference>
<feature type="region of interest" description="Disordered" evidence="1">
    <location>
        <begin position="353"/>
        <end position="373"/>
    </location>
</feature>
<keyword evidence="6" id="KW-1185">Reference proteome</keyword>
<comment type="caution">
    <text evidence="5">The sequence shown here is derived from an EMBL/GenBank/DDBJ whole genome shotgun (WGS) entry which is preliminary data.</text>
</comment>
<name>A0AAE3FYR8_9EURY</name>
<dbReference type="Pfam" id="PF26592">
    <property type="entry name" value="PrgI_like"/>
    <property type="match status" value="1"/>
</dbReference>